<accession>A0AAV4VFC2</accession>
<name>A0AAV4VFC2_CAEEX</name>
<gene>
    <name evidence="1" type="ORF">CEXT_605481</name>
</gene>
<evidence type="ECO:0000313" key="2">
    <source>
        <dbReference type="Proteomes" id="UP001054945"/>
    </source>
</evidence>
<organism evidence="1 2">
    <name type="scientific">Caerostris extrusa</name>
    <name type="common">Bark spider</name>
    <name type="synonym">Caerostris bankana</name>
    <dbReference type="NCBI Taxonomy" id="172846"/>
    <lineage>
        <taxon>Eukaryota</taxon>
        <taxon>Metazoa</taxon>
        <taxon>Ecdysozoa</taxon>
        <taxon>Arthropoda</taxon>
        <taxon>Chelicerata</taxon>
        <taxon>Arachnida</taxon>
        <taxon>Araneae</taxon>
        <taxon>Araneomorphae</taxon>
        <taxon>Entelegynae</taxon>
        <taxon>Araneoidea</taxon>
        <taxon>Araneidae</taxon>
        <taxon>Caerostris</taxon>
    </lineage>
</organism>
<keyword evidence="2" id="KW-1185">Reference proteome</keyword>
<protein>
    <submittedName>
        <fullName evidence="1">Uncharacterized protein</fullName>
    </submittedName>
</protein>
<dbReference type="Proteomes" id="UP001054945">
    <property type="component" value="Unassembled WGS sequence"/>
</dbReference>
<reference evidence="1 2" key="1">
    <citation type="submission" date="2021-06" db="EMBL/GenBank/DDBJ databases">
        <title>Caerostris extrusa draft genome.</title>
        <authorList>
            <person name="Kono N."/>
            <person name="Arakawa K."/>
        </authorList>
    </citation>
    <scope>NUCLEOTIDE SEQUENCE [LARGE SCALE GENOMIC DNA]</scope>
</reference>
<dbReference type="AlphaFoldDB" id="A0AAV4VFC2"/>
<proteinExistence type="predicted"/>
<sequence length="76" mass="8981">MASRLGGWTYRVLNIRWYRDAHRGGGREDWMLFTITKWQFPREKPLFRRPEASRNDLIAQKGRNLLEGGRRGGSSF</sequence>
<dbReference type="EMBL" id="BPLR01014409">
    <property type="protein sequence ID" value="GIY68596.1"/>
    <property type="molecule type" value="Genomic_DNA"/>
</dbReference>
<evidence type="ECO:0000313" key="1">
    <source>
        <dbReference type="EMBL" id="GIY68596.1"/>
    </source>
</evidence>
<comment type="caution">
    <text evidence="1">The sequence shown here is derived from an EMBL/GenBank/DDBJ whole genome shotgun (WGS) entry which is preliminary data.</text>
</comment>